<evidence type="ECO:0000256" key="1">
    <source>
        <dbReference type="SAM" id="Phobius"/>
    </source>
</evidence>
<name>A0A918U4H5_9ACTN</name>
<dbReference type="AlphaFoldDB" id="A0A918U4H5"/>
<keyword evidence="3" id="KW-1185">Reference proteome</keyword>
<dbReference type="Proteomes" id="UP000619244">
    <property type="component" value="Unassembled WGS sequence"/>
</dbReference>
<keyword evidence="1" id="KW-0812">Transmembrane</keyword>
<feature type="transmembrane region" description="Helical" evidence="1">
    <location>
        <begin position="59"/>
        <end position="82"/>
    </location>
</feature>
<protein>
    <submittedName>
        <fullName evidence="2">Uncharacterized protein</fullName>
    </submittedName>
</protein>
<comment type="caution">
    <text evidence="2">The sequence shown here is derived from an EMBL/GenBank/DDBJ whole genome shotgun (WGS) entry which is preliminary data.</text>
</comment>
<organism evidence="2 3">
    <name type="scientific">Streptomyces minutiscleroticus</name>
    <dbReference type="NCBI Taxonomy" id="68238"/>
    <lineage>
        <taxon>Bacteria</taxon>
        <taxon>Bacillati</taxon>
        <taxon>Actinomycetota</taxon>
        <taxon>Actinomycetes</taxon>
        <taxon>Kitasatosporales</taxon>
        <taxon>Streptomycetaceae</taxon>
        <taxon>Streptomyces</taxon>
    </lineage>
</organism>
<dbReference type="InterPro" id="IPR045924">
    <property type="entry name" value="DUF6343"/>
</dbReference>
<reference evidence="2" key="2">
    <citation type="submission" date="2020-09" db="EMBL/GenBank/DDBJ databases">
        <authorList>
            <person name="Sun Q."/>
            <person name="Ohkuma M."/>
        </authorList>
    </citation>
    <scope>NUCLEOTIDE SEQUENCE</scope>
    <source>
        <strain evidence="2">JCM 4790</strain>
    </source>
</reference>
<accession>A0A918U4H5</accession>
<dbReference type="EMBL" id="BMVU01000028">
    <property type="protein sequence ID" value="GGX90527.1"/>
    <property type="molecule type" value="Genomic_DNA"/>
</dbReference>
<proteinExistence type="predicted"/>
<evidence type="ECO:0000313" key="3">
    <source>
        <dbReference type="Proteomes" id="UP000619244"/>
    </source>
</evidence>
<keyword evidence="1" id="KW-1133">Transmembrane helix</keyword>
<dbReference type="Pfam" id="PF19870">
    <property type="entry name" value="DUF6343"/>
    <property type="match status" value="1"/>
</dbReference>
<sequence length="92" mass="9494">MSTSRLRDRSGSEHVTARSALGLRLLLSAVFAPLFLAACGLLAWWSAGSDADSAPSDTVTAVLSAVCGVLFLVAVADLAVLVRRRSRAGHGA</sequence>
<reference evidence="2" key="1">
    <citation type="journal article" date="2014" name="Int. J. Syst. Evol. Microbiol.">
        <title>Complete genome sequence of Corynebacterium casei LMG S-19264T (=DSM 44701T), isolated from a smear-ripened cheese.</title>
        <authorList>
            <consortium name="US DOE Joint Genome Institute (JGI-PGF)"/>
            <person name="Walter F."/>
            <person name="Albersmeier A."/>
            <person name="Kalinowski J."/>
            <person name="Ruckert C."/>
        </authorList>
    </citation>
    <scope>NUCLEOTIDE SEQUENCE</scope>
    <source>
        <strain evidence="2">JCM 4790</strain>
    </source>
</reference>
<keyword evidence="1" id="KW-0472">Membrane</keyword>
<evidence type="ECO:0000313" key="2">
    <source>
        <dbReference type="EMBL" id="GGX90527.1"/>
    </source>
</evidence>
<gene>
    <name evidence="2" type="ORF">GCM10010358_50650</name>
</gene>
<feature type="transmembrane region" description="Helical" evidence="1">
    <location>
        <begin position="21"/>
        <end position="47"/>
    </location>
</feature>
<dbReference type="RefSeq" id="WP_190192606.1">
    <property type="nucleotide sequence ID" value="NZ_BMVU01000028.1"/>
</dbReference>